<dbReference type="AlphaFoldDB" id="A0A9P6CK57"/>
<reference evidence="3" key="1">
    <citation type="submission" date="2020-11" db="EMBL/GenBank/DDBJ databases">
        <authorList>
            <consortium name="DOE Joint Genome Institute"/>
            <person name="Ahrendt S."/>
            <person name="Riley R."/>
            <person name="Andreopoulos W."/>
            <person name="Labutti K."/>
            <person name="Pangilinan J."/>
            <person name="Ruiz-Duenas F.J."/>
            <person name="Barrasa J.M."/>
            <person name="Sanchez-Garcia M."/>
            <person name="Camarero S."/>
            <person name="Miyauchi S."/>
            <person name="Serrano A."/>
            <person name="Linde D."/>
            <person name="Babiker R."/>
            <person name="Drula E."/>
            <person name="Ayuso-Fernandez I."/>
            <person name="Pacheco R."/>
            <person name="Padilla G."/>
            <person name="Ferreira P."/>
            <person name="Barriuso J."/>
            <person name="Kellner H."/>
            <person name="Castanera R."/>
            <person name="Alfaro M."/>
            <person name="Ramirez L."/>
            <person name="Pisabarro A.G."/>
            <person name="Kuo A."/>
            <person name="Tritt A."/>
            <person name="Lipzen A."/>
            <person name="He G."/>
            <person name="Yan M."/>
            <person name="Ng V."/>
            <person name="Cullen D."/>
            <person name="Martin F."/>
            <person name="Rosso M.-N."/>
            <person name="Henrissat B."/>
            <person name="Hibbett D."/>
            <person name="Martinez A.T."/>
            <person name="Grigoriev I.V."/>
        </authorList>
    </citation>
    <scope>NUCLEOTIDE SEQUENCE</scope>
    <source>
        <strain evidence="3">CBS 247.69</strain>
    </source>
</reference>
<accession>A0A9P6CK57</accession>
<feature type="transmembrane region" description="Helical" evidence="2">
    <location>
        <begin position="246"/>
        <end position="267"/>
    </location>
</feature>
<feature type="transmembrane region" description="Helical" evidence="2">
    <location>
        <begin position="138"/>
        <end position="160"/>
    </location>
</feature>
<feature type="transmembrane region" description="Helical" evidence="2">
    <location>
        <begin position="166"/>
        <end position="186"/>
    </location>
</feature>
<evidence type="ECO:0000313" key="4">
    <source>
        <dbReference type="Proteomes" id="UP000807353"/>
    </source>
</evidence>
<evidence type="ECO:0000313" key="3">
    <source>
        <dbReference type="EMBL" id="KAF9463463.1"/>
    </source>
</evidence>
<keyword evidence="2" id="KW-0812">Transmembrane</keyword>
<feature type="transmembrane region" description="Helical" evidence="2">
    <location>
        <begin position="273"/>
        <end position="296"/>
    </location>
</feature>
<feature type="transmembrane region" description="Helical" evidence="2">
    <location>
        <begin position="62"/>
        <end position="84"/>
    </location>
</feature>
<sequence>MSQAETLESARTTADREKTTPLRADFGAKYETTPSSTRTTMSDDVDNEILPPLHFSFRWTSILLYFAFLVFFNVVIPVLLYYLLRQVTGITTKELIGISSAALGLSSCFDAPFRLYRLVRFRRMYGPIGSDVWWHLDFVMWTYTFALLVFAIPLAIAPAIAFYDFFLMSTMMLISSIGLVFFYSLLGFKLFCRCSSDPKGTPMKPAVFYTIEDMGSVDFKNGRDFRAQLHKRYAASLPFQRLMIHLTLYWTLQSVIYAAITAAVTWGSPLDFAFGWVLGQLFLWMGVSAFGCWLLVKRGRAEEKRWWAEKLAGDTRRREKARETNREGSESGWERMKEEA</sequence>
<evidence type="ECO:0000256" key="1">
    <source>
        <dbReference type="SAM" id="MobiDB-lite"/>
    </source>
</evidence>
<comment type="caution">
    <text evidence="3">The sequence shown here is derived from an EMBL/GenBank/DDBJ whole genome shotgun (WGS) entry which is preliminary data.</text>
</comment>
<protein>
    <submittedName>
        <fullName evidence="3">Uncharacterized protein</fullName>
    </submittedName>
</protein>
<proteinExistence type="predicted"/>
<dbReference type="PANTHER" id="PTHR42024:SF1">
    <property type="entry name" value="AMINO ACID PERMEASE_ SLC12A DOMAIN-CONTAINING PROTEIN"/>
    <property type="match status" value="1"/>
</dbReference>
<dbReference type="PANTHER" id="PTHR42024">
    <property type="entry name" value="AMINO ACID PERMEASE_ SLC12A DOMAIN-CONTAINING PROTEIN"/>
    <property type="match status" value="1"/>
</dbReference>
<dbReference type="Proteomes" id="UP000807353">
    <property type="component" value="Unassembled WGS sequence"/>
</dbReference>
<name>A0A9P6CK57_9AGAR</name>
<keyword evidence="2" id="KW-1133">Transmembrane helix</keyword>
<keyword evidence="4" id="KW-1185">Reference proteome</keyword>
<gene>
    <name evidence="3" type="ORF">BDZ94DRAFT_612764</name>
</gene>
<feature type="region of interest" description="Disordered" evidence="1">
    <location>
        <begin position="313"/>
        <end position="340"/>
    </location>
</feature>
<dbReference type="EMBL" id="MU150262">
    <property type="protein sequence ID" value="KAF9463463.1"/>
    <property type="molecule type" value="Genomic_DNA"/>
</dbReference>
<evidence type="ECO:0000256" key="2">
    <source>
        <dbReference type="SAM" id="Phobius"/>
    </source>
</evidence>
<keyword evidence="2" id="KW-0472">Membrane</keyword>
<dbReference type="OrthoDB" id="4838853at2759"/>
<organism evidence="3 4">
    <name type="scientific">Collybia nuda</name>
    <dbReference type="NCBI Taxonomy" id="64659"/>
    <lineage>
        <taxon>Eukaryota</taxon>
        <taxon>Fungi</taxon>
        <taxon>Dikarya</taxon>
        <taxon>Basidiomycota</taxon>
        <taxon>Agaricomycotina</taxon>
        <taxon>Agaricomycetes</taxon>
        <taxon>Agaricomycetidae</taxon>
        <taxon>Agaricales</taxon>
        <taxon>Tricholomatineae</taxon>
        <taxon>Clitocybaceae</taxon>
        <taxon>Collybia</taxon>
    </lineage>
</organism>